<dbReference type="InterPro" id="IPR013216">
    <property type="entry name" value="Methyltransf_11"/>
</dbReference>
<dbReference type="PATRIC" id="fig|466.6.peg.2649"/>
<dbReference type="RefSeq" id="WP_058453190.1">
    <property type="nucleotide sequence ID" value="NZ_CAAAIB010000007.1"/>
</dbReference>
<dbReference type="GO" id="GO:0032259">
    <property type="term" value="P:methylation"/>
    <property type="evidence" value="ECO:0007669"/>
    <property type="project" value="UniProtKB-KW"/>
</dbReference>
<dbReference type="Proteomes" id="UP000054908">
    <property type="component" value="Unassembled WGS sequence"/>
</dbReference>
<protein>
    <submittedName>
        <fullName evidence="5">3-demethylubiquinone-9 3-methyltransferase</fullName>
        <ecNumber evidence="5">2.1.1.64</ecNumber>
    </submittedName>
</protein>
<dbReference type="STRING" id="466.Lmac_2486"/>
<reference evidence="5 6" key="1">
    <citation type="submission" date="2015-11" db="EMBL/GenBank/DDBJ databases">
        <title>Genomic analysis of 38 Legionella species identifies large and diverse effector repertoires.</title>
        <authorList>
            <person name="Burstein D."/>
            <person name="Amaro F."/>
            <person name="Zusman T."/>
            <person name="Lifshitz Z."/>
            <person name="Cohen O."/>
            <person name="Gilbert J.A."/>
            <person name="Pupko T."/>
            <person name="Shuman H.A."/>
            <person name="Segal G."/>
        </authorList>
    </citation>
    <scope>NUCLEOTIDE SEQUENCE [LARGE SCALE GENOMIC DNA]</scope>
    <source>
        <strain evidence="5 6">PX-1-G2-E2</strain>
    </source>
</reference>
<keyword evidence="5" id="KW-0830">Ubiquinone</keyword>
<sequence>MSEKKFNYESIAKSYAAVVDSKPIHVYYERPCLWSLLPDNLQGLKVLDVGCGSGWYAEQLLKAGCEITAIDNSPTMIELTQQRVNHRGNFHVIDLVNPLDCFCDEAFDLILAPLVIHYISDWHPLFKEFSRILKQKGSFIFSTHQPLQESIIFKMENYFEKTIITDYWDGIGEVKFYHHTLHEMSEALFDNGFFIEKILEPKPLFDLEQIDRDLYLKLCKEPWFLFVRTIKNRSNFSGATHPTNK</sequence>
<comment type="caution">
    <text evidence="5">The sequence shown here is derived from an EMBL/GenBank/DDBJ whole genome shotgun (WGS) entry which is preliminary data.</text>
</comment>
<organism evidence="5 6">
    <name type="scientific">Legionella maceachernii</name>
    <dbReference type="NCBI Taxonomy" id="466"/>
    <lineage>
        <taxon>Bacteria</taxon>
        <taxon>Pseudomonadati</taxon>
        <taxon>Pseudomonadota</taxon>
        <taxon>Gammaproteobacteria</taxon>
        <taxon>Legionellales</taxon>
        <taxon>Legionellaceae</taxon>
        <taxon>Legionella</taxon>
    </lineage>
</organism>
<accession>A0A0W0VWD2</accession>
<dbReference type="InterPro" id="IPR029063">
    <property type="entry name" value="SAM-dependent_MTases_sf"/>
</dbReference>
<dbReference type="PANTHER" id="PTHR43464:SF19">
    <property type="entry name" value="UBIQUINONE BIOSYNTHESIS O-METHYLTRANSFERASE, MITOCHONDRIAL"/>
    <property type="match status" value="1"/>
</dbReference>
<keyword evidence="6" id="KW-1185">Reference proteome</keyword>
<dbReference type="CDD" id="cd02440">
    <property type="entry name" value="AdoMet_MTases"/>
    <property type="match status" value="1"/>
</dbReference>
<evidence type="ECO:0000313" key="6">
    <source>
        <dbReference type="Proteomes" id="UP000054908"/>
    </source>
</evidence>
<keyword evidence="2 5" id="KW-0808">Transferase</keyword>
<proteinExistence type="predicted"/>
<gene>
    <name evidence="5" type="primary">ubiG_2</name>
    <name evidence="5" type="ORF">Lmac_2486</name>
</gene>
<dbReference type="SUPFAM" id="SSF53335">
    <property type="entry name" value="S-adenosyl-L-methionine-dependent methyltransferases"/>
    <property type="match status" value="1"/>
</dbReference>
<dbReference type="GO" id="GO:0061542">
    <property type="term" value="F:3-demethylubiquinol 3-O-methyltransferase activity"/>
    <property type="evidence" value="ECO:0007669"/>
    <property type="project" value="UniProtKB-EC"/>
</dbReference>
<evidence type="ECO:0000256" key="2">
    <source>
        <dbReference type="ARBA" id="ARBA00022679"/>
    </source>
</evidence>
<name>A0A0W0VWD2_9GAMM</name>
<feature type="domain" description="Methyltransferase type 11" evidence="4">
    <location>
        <begin position="47"/>
        <end position="141"/>
    </location>
</feature>
<evidence type="ECO:0000259" key="4">
    <source>
        <dbReference type="Pfam" id="PF08241"/>
    </source>
</evidence>
<evidence type="ECO:0000313" key="5">
    <source>
        <dbReference type="EMBL" id="KTD24399.1"/>
    </source>
</evidence>
<dbReference type="AlphaFoldDB" id="A0A0W0VWD2"/>
<dbReference type="EC" id="2.1.1.64" evidence="5"/>
<dbReference type="Gene3D" id="3.40.50.150">
    <property type="entry name" value="Vaccinia Virus protein VP39"/>
    <property type="match status" value="1"/>
</dbReference>
<dbReference type="OrthoDB" id="9791837at2"/>
<evidence type="ECO:0000256" key="1">
    <source>
        <dbReference type="ARBA" id="ARBA00022603"/>
    </source>
</evidence>
<keyword evidence="1 5" id="KW-0489">Methyltransferase</keyword>
<dbReference type="PANTHER" id="PTHR43464">
    <property type="entry name" value="METHYLTRANSFERASE"/>
    <property type="match status" value="1"/>
</dbReference>
<dbReference type="Pfam" id="PF08241">
    <property type="entry name" value="Methyltransf_11"/>
    <property type="match status" value="1"/>
</dbReference>
<dbReference type="EMBL" id="LNYL01000050">
    <property type="protein sequence ID" value="KTD24399.1"/>
    <property type="molecule type" value="Genomic_DNA"/>
</dbReference>
<keyword evidence="3" id="KW-0949">S-adenosyl-L-methionine</keyword>
<evidence type="ECO:0000256" key="3">
    <source>
        <dbReference type="ARBA" id="ARBA00022691"/>
    </source>
</evidence>